<evidence type="ECO:0000256" key="1">
    <source>
        <dbReference type="ARBA" id="ARBA00004514"/>
    </source>
</evidence>
<dbReference type="CDD" id="cd16098">
    <property type="entry name" value="FliS"/>
    <property type="match status" value="1"/>
</dbReference>
<dbReference type="SUPFAM" id="SSF101116">
    <property type="entry name" value="Flagellar export chaperone FliS"/>
    <property type="match status" value="1"/>
</dbReference>
<accession>A0A239FZL6</accession>
<proteinExistence type="inferred from homology"/>
<gene>
    <name evidence="7" type="ORF">SAMN06265795_104148</name>
</gene>
<dbReference type="PIRSF" id="PIRSF039090">
    <property type="entry name" value="Flis"/>
    <property type="match status" value="1"/>
</dbReference>
<dbReference type="Pfam" id="PF02561">
    <property type="entry name" value="FliS"/>
    <property type="match status" value="1"/>
</dbReference>
<dbReference type="PANTHER" id="PTHR34773">
    <property type="entry name" value="FLAGELLAR SECRETION CHAPERONE FLIS"/>
    <property type="match status" value="1"/>
</dbReference>
<dbReference type="NCBIfam" id="TIGR00208">
    <property type="entry name" value="fliS"/>
    <property type="match status" value="1"/>
</dbReference>
<organism evidence="7 8">
    <name type="scientific">Noviherbaspirillum humi</name>
    <dbReference type="NCBI Taxonomy" id="1688639"/>
    <lineage>
        <taxon>Bacteria</taxon>
        <taxon>Pseudomonadati</taxon>
        <taxon>Pseudomonadota</taxon>
        <taxon>Betaproteobacteria</taxon>
        <taxon>Burkholderiales</taxon>
        <taxon>Oxalobacteraceae</taxon>
        <taxon>Noviherbaspirillum</taxon>
    </lineage>
</organism>
<dbReference type="Gene3D" id="1.20.120.340">
    <property type="entry name" value="Flagellar protein FliS"/>
    <property type="match status" value="1"/>
</dbReference>
<dbReference type="OrthoDB" id="9792010at2"/>
<keyword evidence="7" id="KW-0966">Cell projection</keyword>
<name>A0A239FZL6_9BURK</name>
<dbReference type="InterPro" id="IPR036584">
    <property type="entry name" value="FliS_sf"/>
</dbReference>
<dbReference type="GO" id="GO:0005829">
    <property type="term" value="C:cytosol"/>
    <property type="evidence" value="ECO:0007669"/>
    <property type="project" value="UniProtKB-SubCell"/>
</dbReference>
<dbReference type="GO" id="GO:0071973">
    <property type="term" value="P:bacterial-type flagellum-dependent cell motility"/>
    <property type="evidence" value="ECO:0007669"/>
    <property type="project" value="TreeGrafter"/>
</dbReference>
<evidence type="ECO:0000256" key="3">
    <source>
        <dbReference type="ARBA" id="ARBA00022490"/>
    </source>
</evidence>
<evidence type="ECO:0000256" key="4">
    <source>
        <dbReference type="ARBA" id="ARBA00022795"/>
    </source>
</evidence>
<keyword evidence="3 6" id="KW-0963">Cytoplasm</keyword>
<dbReference type="EMBL" id="FZOT01000004">
    <property type="protein sequence ID" value="SNS61732.1"/>
    <property type="molecule type" value="Genomic_DNA"/>
</dbReference>
<evidence type="ECO:0000313" key="8">
    <source>
        <dbReference type="Proteomes" id="UP000198284"/>
    </source>
</evidence>
<evidence type="ECO:0000313" key="7">
    <source>
        <dbReference type="EMBL" id="SNS61732.1"/>
    </source>
</evidence>
<dbReference type="InterPro" id="IPR003713">
    <property type="entry name" value="FliS"/>
</dbReference>
<keyword evidence="4 6" id="KW-1005">Bacterial flagellum biogenesis</keyword>
<dbReference type="GO" id="GO:0044780">
    <property type="term" value="P:bacterial-type flagellum assembly"/>
    <property type="evidence" value="ECO:0007669"/>
    <property type="project" value="InterPro"/>
</dbReference>
<dbReference type="AlphaFoldDB" id="A0A239FZL6"/>
<keyword evidence="5" id="KW-0143">Chaperone</keyword>
<evidence type="ECO:0000256" key="5">
    <source>
        <dbReference type="ARBA" id="ARBA00023186"/>
    </source>
</evidence>
<reference evidence="7 8" key="1">
    <citation type="submission" date="2017-06" db="EMBL/GenBank/DDBJ databases">
        <authorList>
            <person name="Kim H.J."/>
            <person name="Triplett B.A."/>
        </authorList>
    </citation>
    <scope>NUCLEOTIDE SEQUENCE [LARGE SCALE GENOMIC DNA]</scope>
    <source>
        <strain evidence="7 8">U15</strain>
    </source>
</reference>
<dbReference type="RefSeq" id="WP_089398997.1">
    <property type="nucleotide sequence ID" value="NZ_FZOT01000004.1"/>
</dbReference>
<keyword evidence="7" id="KW-0282">Flagellum</keyword>
<dbReference type="PANTHER" id="PTHR34773:SF1">
    <property type="entry name" value="FLAGELLAR SECRETION CHAPERONE FLIS"/>
    <property type="match status" value="1"/>
</dbReference>
<keyword evidence="7" id="KW-0969">Cilium</keyword>
<sequence>MFGNITKGASAYAKVGVETGVTSASPHVLILMLYDGAIAAINSSIGAIQAGDIAKKGMLISKAIAIIDSGLRTSLDKSKGGELATNLENLYAYMSHRLLTANLHNNASELEEVRQLLQDLRHAWELIGKKAQETGSAPAGINGSMPARSIAA</sequence>
<evidence type="ECO:0000256" key="6">
    <source>
        <dbReference type="PIRNR" id="PIRNR039090"/>
    </source>
</evidence>
<evidence type="ECO:0000256" key="2">
    <source>
        <dbReference type="ARBA" id="ARBA00008787"/>
    </source>
</evidence>
<comment type="subcellular location">
    <subcellularLocation>
        <location evidence="1 6">Cytoplasm</location>
        <location evidence="1 6">Cytosol</location>
    </subcellularLocation>
</comment>
<dbReference type="Proteomes" id="UP000198284">
    <property type="component" value="Unassembled WGS sequence"/>
</dbReference>
<comment type="similarity">
    <text evidence="2 6">Belongs to the FliS family.</text>
</comment>
<keyword evidence="8" id="KW-1185">Reference proteome</keyword>
<protein>
    <recommendedName>
        <fullName evidence="6">Flagellar secretion chaperone FliS</fullName>
    </recommendedName>
</protein>